<feature type="region of interest" description="Disordered" evidence="2">
    <location>
        <begin position="1"/>
        <end position="80"/>
    </location>
</feature>
<protein>
    <recommendedName>
        <fullName evidence="3">Nephrocystin 3-like N-terminal domain-containing protein</fullName>
    </recommendedName>
</protein>
<reference evidence="4 5" key="1">
    <citation type="submission" date="2019-01" db="EMBL/GenBank/DDBJ databases">
        <title>Draft genome sequence of Psathyrella aberdarensis IHI B618.</title>
        <authorList>
            <person name="Buettner E."/>
            <person name="Kellner H."/>
        </authorList>
    </citation>
    <scope>NUCLEOTIDE SEQUENCE [LARGE SCALE GENOMIC DNA]</scope>
    <source>
        <strain evidence="4 5">IHI B618</strain>
    </source>
</reference>
<dbReference type="AlphaFoldDB" id="A0A4Q2D7U4"/>
<proteinExistence type="predicted"/>
<sequence length="520" mass="58306">MPPKNHFKSFARGLRSMLSPGPRGDERPIAHDPPTAEDFQPPSPTEKPEDSTATPAIPVTTAEHPSHPDVGPSTGASAQINSLPMEHPLSISILPNSQGFNVENMHMINIGSAQHVHHVQGNRIDGWKMLSDNIASNALHDSNARFDPPKCDEDTRVELTNELMDWMQARDAPQRLLCMTGAAGAGKSALQQTVAERCSSSNILGSAFFFSTGDPTRNNLTRIVPTIAYQLALQNPALRDAIGKVIEEDLLIFKKQTKTQMDKLVVTPTKRLCASGELDRNTFRHAILIDGLDECSGEENQAELLSTIKHCLLDNDLPFRIFITSRPEWTIRSALEPEPKGYLHQLAYHIKLSDMYDATSDIRRYLWNRLRGIGSRSGDRRALPHLWPTQEDIEKLVAAASGQFIYAATVVKYVSERHTSPVVRLQKIMSWTPEAAQQTQPFERLDILYRSILSTAKELYEAADTNQGRDFVLLVRAHQLNSDGRVGDDLHEHELADIVKSYFNDWKERYKSYGFSEKIQ</sequence>
<name>A0A4Q2D7U4_9AGAR</name>
<accession>A0A4Q2D7U4</accession>
<dbReference type="OrthoDB" id="5971939at2759"/>
<keyword evidence="1" id="KW-0677">Repeat</keyword>
<dbReference type="SUPFAM" id="SSF52540">
    <property type="entry name" value="P-loop containing nucleoside triphosphate hydrolases"/>
    <property type="match status" value="1"/>
</dbReference>
<dbReference type="Gene3D" id="3.40.50.300">
    <property type="entry name" value="P-loop containing nucleotide triphosphate hydrolases"/>
    <property type="match status" value="1"/>
</dbReference>
<gene>
    <name evidence="4" type="ORF">EST38_g10898</name>
</gene>
<keyword evidence="5" id="KW-1185">Reference proteome</keyword>
<evidence type="ECO:0000256" key="1">
    <source>
        <dbReference type="ARBA" id="ARBA00022737"/>
    </source>
</evidence>
<dbReference type="PANTHER" id="PTHR10039:SF14">
    <property type="entry name" value="NACHT DOMAIN-CONTAINING PROTEIN"/>
    <property type="match status" value="1"/>
</dbReference>
<dbReference type="InterPro" id="IPR027417">
    <property type="entry name" value="P-loop_NTPase"/>
</dbReference>
<dbReference type="Pfam" id="PF24883">
    <property type="entry name" value="NPHP3_N"/>
    <property type="match status" value="1"/>
</dbReference>
<dbReference type="STRING" id="2316362.A0A4Q2D7U4"/>
<comment type="caution">
    <text evidence="4">The sequence shown here is derived from an EMBL/GenBank/DDBJ whole genome shotgun (WGS) entry which is preliminary data.</text>
</comment>
<evidence type="ECO:0000256" key="2">
    <source>
        <dbReference type="SAM" id="MobiDB-lite"/>
    </source>
</evidence>
<evidence type="ECO:0000313" key="5">
    <source>
        <dbReference type="Proteomes" id="UP000290288"/>
    </source>
</evidence>
<organism evidence="4 5">
    <name type="scientific">Candolleomyces aberdarensis</name>
    <dbReference type="NCBI Taxonomy" id="2316362"/>
    <lineage>
        <taxon>Eukaryota</taxon>
        <taxon>Fungi</taxon>
        <taxon>Dikarya</taxon>
        <taxon>Basidiomycota</taxon>
        <taxon>Agaricomycotina</taxon>
        <taxon>Agaricomycetes</taxon>
        <taxon>Agaricomycetidae</taxon>
        <taxon>Agaricales</taxon>
        <taxon>Agaricineae</taxon>
        <taxon>Psathyrellaceae</taxon>
        <taxon>Candolleomyces</taxon>
    </lineage>
</organism>
<evidence type="ECO:0000259" key="3">
    <source>
        <dbReference type="Pfam" id="PF24883"/>
    </source>
</evidence>
<evidence type="ECO:0000313" key="4">
    <source>
        <dbReference type="EMBL" id="RXW14952.1"/>
    </source>
</evidence>
<feature type="domain" description="Nephrocystin 3-like N-terminal" evidence="3">
    <location>
        <begin position="162"/>
        <end position="326"/>
    </location>
</feature>
<dbReference type="InterPro" id="IPR056884">
    <property type="entry name" value="NPHP3-like_N"/>
</dbReference>
<dbReference type="Proteomes" id="UP000290288">
    <property type="component" value="Unassembled WGS sequence"/>
</dbReference>
<dbReference type="EMBL" id="SDEE01000620">
    <property type="protein sequence ID" value="RXW14952.1"/>
    <property type="molecule type" value="Genomic_DNA"/>
</dbReference>
<dbReference type="PANTHER" id="PTHR10039">
    <property type="entry name" value="AMELOGENIN"/>
    <property type="match status" value="1"/>
</dbReference>